<evidence type="ECO:0000313" key="1">
    <source>
        <dbReference type="EMBL" id="QBK62620.1"/>
    </source>
</evidence>
<organism evidence="1">
    <name type="scientific">Borrelia miyamotoi</name>
    <dbReference type="NCBI Taxonomy" id="47466"/>
    <lineage>
        <taxon>Bacteria</taxon>
        <taxon>Pseudomonadati</taxon>
        <taxon>Spirochaetota</taxon>
        <taxon>Spirochaetia</taxon>
        <taxon>Spirochaetales</taxon>
        <taxon>Borreliaceae</taxon>
        <taxon>Borrelia</taxon>
    </lineage>
</organism>
<keyword evidence="1" id="KW-0614">Plasmid</keyword>
<accession>A0A481YI89</accession>
<gene>
    <name evidence="1" type="ORF">EZU67_05600</name>
</gene>
<reference evidence="1" key="1">
    <citation type="submission" date="2019-03" db="EMBL/GenBank/DDBJ databases">
        <title>Whole genome sequencing of Borrelia miyamotoi strains isolated at the Russian territory.</title>
        <authorList>
            <person name="Kuleshov K.V."/>
            <person name="Platonov A.E."/>
            <person name="Goptar I.A."/>
            <person name="Shipulin G.A."/>
            <person name="Markelov M.L."/>
            <person name="Koetsveld J."/>
            <person name="Kolyasnikova N.M."/>
            <person name="Sarksyan D.S."/>
            <person name="Toporkova M.G."/>
            <person name="Hovius J.W."/>
        </authorList>
    </citation>
    <scope>NUCLEOTIDE SEQUENCE</scope>
    <source>
        <strain evidence="1">Yekat-76</strain>
        <plasmid evidence="1">unnamed</plasmid>
    </source>
</reference>
<dbReference type="EMBL" id="CP036576">
    <property type="protein sequence ID" value="QBK62620.1"/>
    <property type="molecule type" value="Genomic_DNA"/>
</dbReference>
<dbReference type="AlphaFoldDB" id="A0A481YI89"/>
<dbReference type="Pfam" id="PF05561">
    <property type="entry name" value="DUF764"/>
    <property type="match status" value="1"/>
</dbReference>
<sequence length="185" mass="21581">MILDIYTLQKYIISILQKFKEVAHSEFDIQIINTYNHPYISKLTVEKCNILVIKFDNVDDLFKHNMRTGAFYDNVNELGVLFTLYFICFIQNDTDKNAYTRVLGLYSLFSDFLYSAKPYEFSIKNDEYTTLLNIYIYSTSNLNQSGTLKLNSNHESLAYCASNSFKANVQIIETPTKDKGYLKER</sequence>
<geneLocation type="plasmid" evidence="1">
    <name>unnamed</name>
</geneLocation>
<dbReference type="InterPro" id="IPR008483">
    <property type="entry name" value="DUF764_BOR_spp"/>
</dbReference>
<proteinExistence type="predicted"/>
<name>A0A481YI89_9SPIR</name>
<protein>
    <submittedName>
        <fullName evidence="1">DUF764 family protein</fullName>
    </submittedName>
</protein>